<dbReference type="RefSeq" id="WP_268186808.1">
    <property type="nucleotide sequence ID" value="NZ_CP113361.1"/>
</dbReference>
<sequence>MERERITNKLGILYWSNQKILKKILPHPIIPGQVAAFIYLTQDAEIRQDELVSKIGVDKAIGTRVIKKLNEGGYVRRRSDPEDHRVLLLSLTDDGAAMKRDIIEVLTSLNKSLLKGFTDEEQEMTLSLLNRIIANTDQVLSDISEESAWEC</sequence>
<dbReference type="Gene3D" id="1.10.10.10">
    <property type="entry name" value="Winged helix-like DNA-binding domain superfamily/Winged helix DNA-binding domain"/>
    <property type="match status" value="1"/>
</dbReference>
<dbReference type="EMBL" id="CP113361">
    <property type="protein sequence ID" value="WAI01559.1"/>
    <property type="molecule type" value="Genomic_DNA"/>
</dbReference>
<dbReference type="AlphaFoldDB" id="A0A9X9S408"/>
<dbReference type="SUPFAM" id="SSF46785">
    <property type="entry name" value="Winged helix' DNA-binding domain"/>
    <property type="match status" value="1"/>
</dbReference>
<dbReference type="PANTHER" id="PTHR42756">
    <property type="entry name" value="TRANSCRIPTIONAL REGULATOR, MARR"/>
    <property type="match status" value="1"/>
</dbReference>
<dbReference type="KEGG" id="mou:OU421_01420"/>
<accession>A0A9X9S408</accession>
<name>A0A9X9S408_METOG</name>
<evidence type="ECO:0000256" key="2">
    <source>
        <dbReference type="ARBA" id="ARBA00023125"/>
    </source>
</evidence>
<dbReference type="InterPro" id="IPR036390">
    <property type="entry name" value="WH_DNA-bd_sf"/>
</dbReference>
<dbReference type="SMART" id="SM00347">
    <property type="entry name" value="HTH_MARR"/>
    <property type="match status" value="1"/>
</dbReference>
<dbReference type="GO" id="GO:0003677">
    <property type="term" value="F:DNA binding"/>
    <property type="evidence" value="ECO:0007669"/>
    <property type="project" value="UniProtKB-KW"/>
</dbReference>
<keyword evidence="2" id="KW-0238">DNA-binding</keyword>
<proteinExistence type="predicted"/>
<dbReference type="PRINTS" id="PR00598">
    <property type="entry name" value="HTHMARR"/>
</dbReference>
<dbReference type="InterPro" id="IPR036388">
    <property type="entry name" value="WH-like_DNA-bd_sf"/>
</dbReference>
<evidence type="ECO:0000259" key="4">
    <source>
        <dbReference type="PROSITE" id="PS50995"/>
    </source>
</evidence>
<keyword evidence="6" id="KW-1185">Reference proteome</keyword>
<reference evidence="5" key="1">
    <citation type="submission" date="2022-11" db="EMBL/GenBank/DDBJ databases">
        <title>Complete genome sequence of Methanogenium organophilum DSM 3596.</title>
        <authorList>
            <person name="Chen S.-C."/>
            <person name="Lai S.-J."/>
            <person name="You Y.-T."/>
        </authorList>
    </citation>
    <scope>NUCLEOTIDE SEQUENCE</scope>
    <source>
        <strain evidence="5">DSM 3596</strain>
    </source>
</reference>
<protein>
    <submittedName>
        <fullName evidence="5">MarR family transcriptional regulator</fullName>
    </submittedName>
</protein>
<dbReference type="Pfam" id="PF01047">
    <property type="entry name" value="MarR"/>
    <property type="match status" value="1"/>
</dbReference>
<dbReference type="GO" id="GO:0003700">
    <property type="term" value="F:DNA-binding transcription factor activity"/>
    <property type="evidence" value="ECO:0007669"/>
    <property type="project" value="InterPro"/>
</dbReference>
<keyword evidence="1" id="KW-0805">Transcription regulation</keyword>
<dbReference type="GeneID" id="76833720"/>
<evidence type="ECO:0000256" key="1">
    <source>
        <dbReference type="ARBA" id="ARBA00023015"/>
    </source>
</evidence>
<dbReference type="PANTHER" id="PTHR42756:SF1">
    <property type="entry name" value="TRANSCRIPTIONAL REPRESSOR OF EMRAB OPERON"/>
    <property type="match status" value="1"/>
</dbReference>
<feature type="domain" description="HTH marR-type" evidence="4">
    <location>
        <begin position="1"/>
        <end position="134"/>
    </location>
</feature>
<evidence type="ECO:0000313" key="6">
    <source>
        <dbReference type="Proteomes" id="UP001163096"/>
    </source>
</evidence>
<evidence type="ECO:0000313" key="5">
    <source>
        <dbReference type="EMBL" id="WAI01559.1"/>
    </source>
</evidence>
<evidence type="ECO:0000256" key="3">
    <source>
        <dbReference type="ARBA" id="ARBA00023163"/>
    </source>
</evidence>
<dbReference type="InterPro" id="IPR000835">
    <property type="entry name" value="HTH_MarR-typ"/>
</dbReference>
<organism evidence="5 6">
    <name type="scientific">Methanogenium organophilum</name>
    <dbReference type="NCBI Taxonomy" id="2199"/>
    <lineage>
        <taxon>Archaea</taxon>
        <taxon>Methanobacteriati</taxon>
        <taxon>Methanobacteriota</taxon>
        <taxon>Stenosarchaea group</taxon>
        <taxon>Methanomicrobia</taxon>
        <taxon>Methanomicrobiales</taxon>
        <taxon>Methanomicrobiaceae</taxon>
        <taxon>Methanogenium</taxon>
    </lineage>
</organism>
<dbReference type="Proteomes" id="UP001163096">
    <property type="component" value="Chromosome"/>
</dbReference>
<dbReference type="PROSITE" id="PS50995">
    <property type="entry name" value="HTH_MARR_2"/>
    <property type="match status" value="1"/>
</dbReference>
<keyword evidence="3" id="KW-0804">Transcription</keyword>
<gene>
    <name evidence="5" type="ORF">OU421_01420</name>
</gene>